<proteinExistence type="predicted"/>
<protein>
    <recommendedName>
        <fullName evidence="4">EF-hand domain-containing protein</fullName>
    </recommendedName>
</protein>
<organism evidence="5 6">
    <name type="scientific">Linnemannia gamsii</name>
    <dbReference type="NCBI Taxonomy" id="64522"/>
    <lineage>
        <taxon>Eukaryota</taxon>
        <taxon>Fungi</taxon>
        <taxon>Fungi incertae sedis</taxon>
        <taxon>Mucoromycota</taxon>
        <taxon>Mortierellomycotina</taxon>
        <taxon>Mortierellomycetes</taxon>
        <taxon>Mortierellales</taxon>
        <taxon>Mortierellaceae</taxon>
        <taxon>Linnemannia</taxon>
    </lineage>
</organism>
<feature type="domain" description="EF-hand" evidence="4">
    <location>
        <begin position="176"/>
        <end position="211"/>
    </location>
</feature>
<dbReference type="InterPro" id="IPR011992">
    <property type="entry name" value="EF-hand-dom_pair"/>
</dbReference>
<dbReference type="InterPro" id="IPR002048">
    <property type="entry name" value="EF_hand_dom"/>
</dbReference>
<dbReference type="FunFam" id="1.10.238.10:FF:000178">
    <property type="entry name" value="Calmodulin-2 A"/>
    <property type="match status" value="1"/>
</dbReference>
<feature type="domain" description="EF-hand" evidence="4">
    <location>
        <begin position="212"/>
        <end position="246"/>
    </location>
</feature>
<evidence type="ECO:0000313" key="5">
    <source>
        <dbReference type="EMBL" id="KAG0321602.1"/>
    </source>
</evidence>
<reference evidence="5" key="1">
    <citation type="journal article" date="2020" name="Fungal Divers.">
        <title>Resolving the Mortierellaceae phylogeny through synthesis of multi-gene phylogenetics and phylogenomics.</title>
        <authorList>
            <person name="Vandepol N."/>
            <person name="Liber J."/>
            <person name="Desiro A."/>
            <person name="Na H."/>
            <person name="Kennedy M."/>
            <person name="Barry K."/>
            <person name="Grigoriev I.V."/>
            <person name="Miller A.N."/>
            <person name="O'Donnell K."/>
            <person name="Stajich J.E."/>
            <person name="Bonito G."/>
        </authorList>
    </citation>
    <scope>NUCLEOTIDE SEQUENCE</scope>
    <source>
        <strain evidence="5">NVP60</strain>
    </source>
</reference>
<keyword evidence="1" id="KW-0677">Repeat</keyword>
<dbReference type="Pfam" id="PF13499">
    <property type="entry name" value="EF-hand_7"/>
    <property type="match status" value="1"/>
</dbReference>
<feature type="compositionally biased region" description="Polar residues" evidence="3">
    <location>
        <begin position="104"/>
        <end position="113"/>
    </location>
</feature>
<evidence type="ECO:0000259" key="4">
    <source>
        <dbReference type="PROSITE" id="PS50222"/>
    </source>
</evidence>
<dbReference type="CDD" id="cd00051">
    <property type="entry name" value="EFh"/>
    <property type="match status" value="1"/>
</dbReference>
<keyword evidence="6" id="KW-1185">Reference proteome</keyword>
<accession>A0A9P6UVJ7</accession>
<dbReference type="AlphaFoldDB" id="A0A9P6UVJ7"/>
<sequence length="246" mass="27440">MSKSRTGTATKKTAEGVSDAYYKELLSVFQLHSAKETDTLSLHSLQLAMRTLGFDATLDDILDIVNDTPSLSIHKGKGKKKNKSHSKKAKGKEIEKSQTRKSSRASSGQTGQKSKYVDSDEGEASGDDDDDDDDQDAYQDNNDDDEDEYGGEDDEDSLYFTLQDFVTLMKPSEEDHAHDEVSRVFQLFDTEGKGSIRLEDLRRVASELGIPMKEQELQEMIEEGDRDGDGGVTEQEFTRIMKKAGF</sequence>
<dbReference type="PANTHER" id="PTHR23048:SF59">
    <property type="entry name" value="EF-HAND SUPERFAMILY PROTEIN"/>
    <property type="match status" value="1"/>
</dbReference>
<gene>
    <name evidence="5" type="ORF">BGZ97_010827</name>
</gene>
<keyword evidence="2" id="KW-0106">Calcium</keyword>
<evidence type="ECO:0000256" key="2">
    <source>
        <dbReference type="ARBA" id="ARBA00022837"/>
    </source>
</evidence>
<dbReference type="SMART" id="SM00054">
    <property type="entry name" value="EFh"/>
    <property type="match status" value="2"/>
</dbReference>
<dbReference type="OrthoDB" id="26525at2759"/>
<dbReference type="GO" id="GO:0005509">
    <property type="term" value="F:calcium ion binding"/>
    <property type="evidence" value="ECO:0007669"/>
    <property type="project" value="InterPro"/>
</dbReference>
<evidence type="ECO:0000256" key="3">
    <source>
        <dbReference type="SAM" id="MobiDB-lite"/>
    </source>
</evidence>
<dbReference type="EMBL" id="JAAAIN010000058">
    <property type="protein sequence ID" value="KAG0321602.1"/>
    <property type="molecule type" value="Genomic_DNA"/>
</dbReference>
<dbReference type="Gene3D" id="1.10.238.10">
    <property type="entry name" value="EF-hand"/>
    <property type="match status" value="1"/>
</dbReference>
<dbReference type="InterPro" id="IPR050230">
    <property type="entry name" value="CALM/Myosin/TropC-like"/>
</dbReference>
<name>A0A9P6UVJ7_9FUNG</name>
<dbReference type="Proteomes" id="UP000823405">
    <property type="component" value="Unassembled WGS sequence"/>
</dbReference>
<dbReference type="SUPFAM" id="SSF47473">
    <property type="entry name" value="EF-hand"/>
    <property type="match status" value="1"/>
</dbReference>
<comment type="caution">
    <text evidence="5">The sequence shown here is derived from an EMBL/GenBank/DDBJ whole genome shotgun (WGS) entry which is preliminary data.</text>
</comment>
<feature type="compositionally biased region" description="Acidic residues" evidence="3">
    <location>
        <begin position="119"/>
        <end position="156"/>
    </location>
</feature>
<feature type="region of interest" description="Disordered" evidence="3">
    <location>
        <begin position="69"/>
        <end position="156"/>
    </location>
</feature>
<evidence type="ECO:0000313" key="6">
    <source>
        <dbReference type="Proteomes" id="UP000823405"/>
    </source>
</evidence>
<dbReference type="PROSITE" id="PS50222">
    <property type="entry name" value="EF_HAND_2"/>
    <property type="match status" value="2"/>
</dbReference>
<dbReference type="GO" id="GO:0016460">
    <property type="term" value="C:myosin II complex"/>
    <property type="evidence" value="ECO:0007669"/>
    <property type="project" value="TreeGrafter"/>
</dbReference>
<feature type="compositionally biased region" description="Basic residues" evidence="3">
    <location>
        <begin position="74"/>
        <end position="90"/>
    </location>
</feature>
<dbReference type="PANTHER" id="PTHR23048">
    <property type="entry name" value="MYOSIN LIGHT CHAIN 1, 3"/>
    <property type="match status" value="1"/>
</dbReference>
<evidence type="ECO:0000256" key="1">
    <source>
        <dbReference type="ARBA" id="ARBA00022737"/>
    </source>
</evidence>